<comment type="similarity">
    <text evidence="5">Belongs to the methyltransferase superfamily. UbiG/COQ3 family.</text>
</comment>
<comment type="caution">
    <text evidence="6">The sequence shown here is derived from an EMBL/GenBank/DDBJ whole genome shotgun (WGS) entry which is preliminary data.</text>
</comment>
<reference evidence="6 7" key="1">
    <citation type="submission" date="2014-01" db="EMBL/GenBank/DDBJ databases">
        <title>Roseivivax isoporae LMG 25204 Genome Sequencing.</title>
        <authorList>
            <person name="Lai Q."/>
            <person name="Li G."/>
            <person name="Shao Z."/>
        </authorList>
    </citation>
    <scope>NUCLEOTIDE SEQUENCE [LARGE SCALE GENOMIC DNA]</scope>
    <source>
        <strain evidence="6 7">LMG 25204</strain>
    </source>
</reference>
<comment type="function">
    <text evidence="5">O-methyltransferase that catalyzes the 2 O-methylation steps in the ubiquinone biosynthetic pathway.</text>
</comment>
<accession>X7F578</accession>
<comment type="catalytic activity">
    <reaction evidence="5">
        <text>a 3-(all-trans-polyprenyl)benzene-1,2-diol + S-adenosyl-L-methionine = a 2-methoxy-6-(all-trans-polyprenyl)phenol + S-adenosyl-L-homocysteine + H(+)</text>
        <dbReference type="Rhea" id="RHEA:31411"/>
        <dbReference type="Rhea" id="RHEA-COMP:9550"/>
        <dbReference type="Rhea" id="RHEA-COMP:9551"/>
        <dbReference type="ChEBI" id="CHEBI:15378"/>
        <dbReference type="ChEBI" id="CHEBI:57856"/>
        <dbReference type="ChEBI" id="CHEBI:59789"/>
        <dbReference type="ChEBI" id="CHEBI:62729"/>
        <dbReference type="ChEBI" id="CHEBI:62731"/>
        <dbReference type="EC" id="2.1.1.222"/>
    </reaction>
</comment>
<dbReference type="AlphaFoldDB" id="X7F578"/>
<proteinExistence type="inferred from homology"/>
<dbReference type="GO" id="GO:0010420">
    <property type="term" value="F:polyprenyldihydroxybenzoate methyltransferase activity"/>
    <property type="evidence" value="ECO:0007669"/>
    <property type="project" value="InterPro"/>
</dbReference>
<dbReference type="EC" id="2.1.1.222" evidence="5"/>
<dbReference type="PATRIC" id="fig|1449351.3.peg.3163"/>
<keyword evidence="3 5" id="KW-0831">Ubiquinone biosynthesis</keyword>
<evidence type="ECO:0000256" key="1">
    <source>
        <dbReference type="ARBA" id="ARBA00022603"/>
    </source>
</evidence>
<evidence type="ECO:0000256" key="4">
    <source>
        <dbReference type="ARBA" id="ARBA00022691"/>
    </source>
</evidence>
<keyword evidence="4 5" id="KW-0949">S-adenosyl-L-methionine</keyword>
<feature type="binding site" evidence="5">
    <location>
        <position position="133"/>
    </location>
    <ligand>
        <name>S-adenosyl-L-methionine</name>
        <dbReference type="ChEBI" id="CHEBI:59789"/>
    </ligand>
</feature>
<dbReference type="HAMAP" id="MF_00472">
    <property type="entry name" value="UbiG"/>
    <property type="match status" value="1"/>
</dbReference>
<dbReference type="EC" id="2.1.1.64" evidence="5"/>
<dbReference type="Proteomes" id="UP000023430">
    <property type="component" value="Unassembled WGS sequence"/>
</dbReference>
<evidence type="ECO:0000256" key="2">
    <source>
        <dbReference type="ARBA" id="ARBA00022679"/>
    </source>
</evidence>
<feature type="binding site" evidence="5">
    <location>
        <position position="90"/>
    </location>
    <ligand>
        <name>S-adenosyl-L-methionine</name>
        <dbReference type="ChEBI" id="CHEBI:59789"/>
    </ligand>
</feature>
<comment type="catalytic activity">
    <reaction evidence="5">
        <text>a 3-demethylubiquinol + S-adenosyl-L-methionine = a ubiquinol + S-adenosyl-L-homocysteine + H(+)</text>
        <dbReference type="Rhea" id="RHEA:44380"/>
        <dbReference type="Rhea" id="RHEA-COMP:9566"/>
        <dbReference type="Rhea" id="RHEA-COMP:10914"/>
        <dbReference type="ChEBI" id="CHEBI:15378"/>
        <dbReference type="ChEBI" id="CHEBI:17976"/>
        <dbReference type="ChEBI" id="CHEBI:57856"/>
        <dbReference type="ChEBI" id="CHEBI:59789"/>
        <dbReference type="ChEBI" id="CHEBI:84422"/>
        <dbReference type="EC" id="2.1.1.64"/>
    </reaction>
</comment>
<dbReference type="Gene3D" id="3.40.50.150">
    <property type="entry name" value="Vaccinia Virus protein VP39"/>
    <property type="match status" value="1"/>
</dbReference>
<dbReference type="STRING" id="1449351.RISW2_10540"/>
<dbReference type="Pfam" id="PF13489">
    <property type="entry name" value="Methyltransf_23"/>
    <property type="match status" value="1"/>
</dbReference>
<comment type="pathway">
    <text evidence="5">Cofactor biosynthesis; ubiquinone biosynthesis.</text>
</comment>
<dbReference type="GO" id="GO:0061542">
    <property type="term" value="F:3-demethylubiquinol 3-O-methyltransferase activity"/>
    <property type="evidence" value="ECO:0007669"/>
    <property type="project" value="UniProtKB-UniRule"/>
</dbReference>
<protein>
    <recommendedName>
        <fullName evidence="5">Ubiquinone biosynthesis O-methyltransferase</fullName>
    </recommendedName>
    <alternativeName>
        <fullName evidence="5">2-polyprenyl-6-hydroxyphenol methylase</fullName>
        <ecNumber evidence="5">2.1.1.222</ecNumber>
    </alternativeName>
    <alternativeName>
        <fullName evidence="5">3-demethylubiquinone 3-O-methyltransferase</fullName>
        <ecNumber evidence="5">2.1.1.64</ecNumber>
    </alternativeName>
</protein>
<dbReference type="RefSeq" id="WP_043772990.1">
    <property type="nucleotide sequence ID" value="NZ_JAME01000025.1"/>
</dbReference>
<sequence>MSDTSIDPAEVAKFEAMAQDWWDPDGAARPLHAMNPCRLDYIADQIAGEFARDRAASRPFEGLSVLDVGCGGGLLCEPLARLGAAVTGIDAAAGNVAAARAHAEMSGLSIQYRAITAEALAAEGRRFDVVLAMEIVEHVADPATFLADLARLVRPGGLLVASTLNRTGKSFAAAIVGAEWILRWLPRGTHDWRRFLTPDELEGLMAAGGLDPVDRKGMVPDIVAGTWRLSPRDLSVNYVVTALRR</sequence>
<dbReference type="PANTHER" id="PTHR43464">
    <property type="entry name" value="METHYLTRANSFERASE"/>
    <property type="match status" value="1"/>
</dbReference>
<dbReference type="GO" id="GO:0032259">
    <property type="term" value="P:methylation"/>
    <property type="evidence" value="ECO:0007669"/>
    <property type="project" value="UniProtKB-KW"/>
</dbReference>
<evidence type="ECO:0000256" key="5">
    <source>
        <dbReference type="HAMAP-Rule" id="MF_00472"/>
    </source>
</evidence>
<dbReference type="UniPathway" id="UPA00232"/>
<dbReference type="GO" id="GO:0102208">
    <property type="term" value="F:2-polyprenyl-6-hydroxyphenol methylase activity"/>
    <property type="evidence" value="ECO:0007669"/>
    <property type="project" value="UniProtKB-EC"/>
</dbReference>
<keyword evidence="6" id="KW-0830">Ubiquinone</keyword>
<dbReference type="NCBIfam" id="TIGR01983">
    <property type="entry name" value="UbiG"/>
    <property type="match status" value="1"/>
</dbReference>
<feature type="binding site" evidence="5">
    <location>
        <position position="69"/>
    </location>
    <ligand>
        <name>S-adenosyl-L-methionine</name>
        <dbReference type="ChEBI" id="CHEBI:59789"/>
    </ligand>
</feature>
<feature type="binding site" evidence="5">
    <location>
        <position position="38"/>
    </location>
    <ligand>
        <name>S-adenosyl-L-methionine</name>
        <dbReference type="ChEBI" id="CHEBI:59789"/>
    </ligand>
</feature>
<dbReference type="EMBL" id="JAME01000025">
    <property type="protein sequence ID" value="ETX27898.1"/>
    <property type="molecule type" value="Genomic_DNA"/>
</dbReference>
<evidence type="ECO:0000256" key="3">
    <source>
        <dbReference type="ARBA" id="ARBA00022688"/>
    </source>
</evidence>
<dbReference type="CDD" id="cd02440">
    <property type="entry name" value="AdoMet_MTases"/>
    <property type="match status" value="1"/>
</dbReference>
<keyword evidence="7" id="KW-1185">Reference proteome</keyword>
<organism evidence="6 7">
    <name type="scientific">Roseivivax isoporae LMG 25204</name>
    <dbReference type="NCBI Taxonomy" id="1449351"/>
    <lineage>
        <taxon>Bacteria</taxon>
        <taxon>Pseudomonadati</taxon>
        <taxon>Pseudomonadota</taxon>
        <taxon>Alphaproteobacteria</taxon>
        <taxon>Rhodobacterales</taxon>
        <taxon>Roseobacteraceae</taxon>
        <taxon>Roseivivax</taxon>
    </lineage>
</organism>
<keyword evidence="1 5" id="KW-0489">Methyltransferase</keyword>
<dbReference type="InterPro" id="IPR010233">
    <property type="entry name" value="UbiG_MeTrfase"/>
</dbReference>
<gene>
    <name evidence="5" type="primary">ubiG</name>
    <name evidence="6" type="ORF">RISW2_10540</name>
</gene>
<dbReference type="InterPro" id="IPR029063">
    <property type="entry name" value="SAM-dependent_MTases_sf"/>
</dbReference>
<dbReference type="OrthoDB" id="9801538at2"/>
<dbReference type="eggNOG" id="COG2227">
    <property type="taxonomic scope" value="Bacteria"/>
</dbReference>
<evidence type="ECO:0000313" key="7">
    <source>
        <dbReference type="Proteomes" id="UP000023430"/>
    </source>
</evidence>
<name>X7F578_9RHOB</name>
<dbReference type="SUPFAM" id="SSF53335">
    <property type="entry name" value="S-adenosyl-L-methionine-dependent methyltransferases"/>
    <property type="match status" value="1"/>
</dbReference>
<evidence type="ECO:0000313" key="6">
    <source>
        <dbReference type="EMBL" id="ETX27898.1"/>
    </source>
</evidence>
<dbReference type="PANTHER" id="PTHR43464:SF19">
    <property type="entry name" value="UBIQUINONE BIOSYNTHESIS O-METHYLTRANSFERASE, MITOCHONDRIAL"/>
    <property type="match status" value="1"/>
</dbReference>
<keyword evidence="2 5" id="KW-0808">Transferase</keyword>